<dbReference type="Pfam" id="PF09580">
    <property type="entry name" value="Spore_YhcN_YlaJ"/>
    <property type="match status" value="1"/>
</dbReference>
<dbReference type="InterPro" id="IPR019076">
    <property type="entry name" value="Spore_lipoprot_YhcN/YlaJ-like"/>
</dbReference>
<proteinExistence type="predicted"/>
<keyword evidence="2" id="KW-1185">Reference proteome</keyword>
<evidence type="ECO:0008006" key="3">
    <source>
        <dbReference type="Google" id="ProtNLM"/>
    </source>
</evidence>
<evidence type="ECO:0000313" key="1">
    <source>
        <dbReference type="EMBL" id="MBP1933590.1"/>
    </source>
</evidence>
<reference evidence="1 2" key="1">
    <citation type="submission" date="2021-03" db="EMBL/GenBank/DDBJ databases">
        <title>Genomic Encyclopedia of Type Strains, Phase IV (KMG-IV): sequencing the most valuable type-strain genomes for metagenomic binning, comparative biology and taxonomic classification.</title>
        <authorList>
            <person name="Goeker M."/>
        </authorList>
    </citation>
    <scope>NUCLEOTIDE SEQUENCE [LARGE SCALE GENOMIC DNA]</scope>
    <source>
        <strain evidence="1 2">DSM 24738</strain>
    </source>
</reference>
<sequence length="152" mass="17269">MKIKITGFALLFVILTACQSSPQQTKQEPAHTSAKTLSTKQNNLYNPRLSKQAEQTAKKIKGVDEAVSVVLDKDISIAVKVTGFDRFKLKSIKKELHEKIRREADKKYTIHITTDKKIYKELSDLRSKLKAGSIAPEEQKKKFEKLNKDMHG</sequence>
<dbReference type="RefSeq" id="WP_209811607.1">
    <property type="nucleotide sequence ID" value="NZ_JAGGKT010000012.1"/>
</dbReference>
<accession>A0ABS4GTI7</accession>
<gene>
    <name evidence="1" type="ORF">J2Z37_003603</name>
</gene>
<comment type="caution">
    <text evidence="1">The sequence shown here is derived from an EMBL/GenBank/DDBJ whole genome shotgun (WGS) entry which is preliminary data.</text>
</comment>
<organism evidence="1 2">
    <name type="scientific">Ammoniphilus resinae</name>
    <dbReference type="NCBI Taxonomy" id="861532"/>
    <lineage>
        <taxon>Bacteria</taxon>
        <taxon>Bacillati</taxon>
        <taxon>Bacillota</taxon>
        <taxon>Bacilli</taxon>
        <taxon>Bacillales</taxon>
        <taxon>Paenibacillaceae</taxon>
        <taxon>Aneurinibacillus group</taxon>
        <taxon>Ammoniphilus</taxon>
    </lineage>
</organism>
<dbReference type="EMBL" id="JAGGKT010000012">
    <property type="protein sequence ID" value="MBP1933590.1"/>
    <property type="molecule type" value="Genomic_DNA"/>
</dbReference>
<dbReference type="Proteomes" id="UP001519343">
    <property type="component" value="Unassembled WGS sequence"/>
</dbReference>
<name>A0ABS4GTI7_9BACL</name>
<evidence type="ECO:0000313" key="2">
    <source>
        <dbReference type="Proteomes" id="UP001519343"/>
    </source>
</evidence>
<dbReference type="PROSITE" id="PS51257">
    <property type="entry name" value="PROKAR_LIPOPROTEIN"/>
    <property type="match status" value="1"/>
</dbReference>
<protein>
    <recommendedName>
        <fullName evidence="3">Sporulation protein</fullName>
    </recommendedName>
</protein>